<feature type="region of interest" description="Disordered" evidence="1">
    <location>
        <begin position="756"/>
        <end position="780"/>
    </location>
</feature>
<dbReference type="EMBL" id="QGNW01002499">
    <property type="protein sequence ID" value="RVW19241.1"/>
    <property type="molecule type" value="Genomic_DNA"/>
</dbReference>
<evidence type="ECO:0000256" key="1">
    <source>
        <dbReference type="SAM" id="MobiDB-lite"/>
    </source>
</evidence>
<dbReference type="InterPro" id="IPR000477">
    <property type="entry name" value="RT_dom"/>
</dbReference>
<sequence length="874" mass="100298">MWLRVEGFMDKVKDWWQSYSFRGKPSFVLAKKLQALKYDLKRWNKEAFGNVTARKDAALEELNLWDILESCGPLFEEDRNSQRIARDEFSHCAFLEEISWRQKSRALWLKEGDSNTKFFHRMANARRRGNFISSLTIRGAQLSKEEELREGIGSYFKSLFEEPRVRRPDVESSLFKTLATLDNETLEGHFSKEEVYKAISELGGDKAPGPDGFTLAFWKFCWPIVGGGSDAVLIPKKEGASDVQDFRPISLLGSLYKIIAKVLANRLKRVMGKLVSYSQNAFVEGRQILDAVLVANEAIDSRKRSASAGLVYKLDIEKAYDHVNWKFLLSVLEKMGFGSKWRSWIFFCISTVRMAVLVNDTPIEFFSTCRGLRQGDPLSPYLFVLIMEAFSSLISKAEEKGLKINLKKSEIIPVGGVEDVDRAAVVFGCKVGNFPTTYLGLPLGSPHNSCRVWDGVEERFKRKLATWKKQYLSKGGRLTLIKSTLSNLPIYYMSLFVIPKKVRIRLEKIQREFLWGDVEGRRRIHLVRWTTICKDKRYGGLGLRHLKKFNHALLGKWLWKFSLERESFWRKVIVGKFREGEGGWTTREVRESYGMSLWKDIRKGWEEFFLRTSICIGNGRCTRFWWDYWVGDSKLKELFPLLFRIASHNSVVVADLWGRQGGGGGGWEVHFRRPFHDWELEEVNRFLIHISAVKVQEGEDSLIWKIEKKGKFSVKSYYRSLKVENNPLFPAKEDAANLVVKKRNLKLRDRDLRLYHAKPSSTTPSKRRNPTPAEADISPAKKLATGLASKQIWCPKERPSANQGSSEVQIQNQKENTLKEQQKKRPAVAARKAKINSVKAAAGGGGSKQTGKKRKLESQTPEGGRRSKKAKKFR</sequence>
<evidence type="ECO:0000313" key="3">
    <source>
        <dbReference type="EMBL" id="RVW19241.1"/>
    </source>
</evidence>
<dbReference type="Pfam" id="PF00078">
    <property type="entry name" value="RVT_1"/>
    <property type="match status" value="1"/>
</dbReference>
<feature type="compositionally biased region" description="Basic residues" evidence="1">
    <location>
        <begin position="824"/>
        <end position="834"/>
    </location>
</feature>
<dbReference type="CDD" id="cd01650">
    <property type="entry name" value="RT_nLTR_like"/>
    <property type="match status" value="1"/>
</dbReference>
<evidence type="ECO:0000259" key="2">
    <source>
        <dbReference type="Pfam" id="PF00078"/>
    </source>
</evidence>
<dbReference type="SUPFAM" id="SSF56672">
    <property type="entry name" value="DNA/RNA polymerases"/>
    <property type="match status" value="1"/>
</dbReference>
<comment type="caution">
    <text evidence="3">The sequence shown here is derived from an EMBL/GenBank/DDBJ whole genome shotgun (WGS) entry which is preliminary data.</text>
</comment>
<feature type="domain" description="Reverse transcriptase" evidence="2">
    <location>
        <begin position="234"/>
        <end position="396"/>
    </location>
</feature>
<reference evidence="3 4" key="1">
    <citation type="journal article" date="2018" name="PLoS Genet.">
        <title>Population sequencing reveals clonal diversity and ancestral inbreeding in the grapevine cultivar Chardonnay.</title>
        <authorList>
            <person name="Roach M.J."/>
            <person name="Johnson D.L."/>
            <person name="Bohlmann J."/>
            <person name="van Vuuren H.J."/>
            <person name="Jones S.J."/>
            <person name="Pretorius I.S."/>
            <person name="Schmidt S.A."/>
            <person name="Borneman A.R."/>
        </authorList>
    </citation>
    <scope>NUCLEOTIDE SEQUENCE [LARGE SCALE GENOMIC DNA]</scope>
    <source>
        <strain evidence="4">cv. Chardonnay</strain>
        <tissue evidence="3">Leaf</tissue>
    </source>
</reference>
<feature type="region of interest" description="Disordered" evidence="1">
    <location>
        <begin position="797"/>
        <end position="874"/>
    </location>
</feature>
<protein>
    <submittedName>
        <fullName evidence="3">Putative ribonuclease H protein</fullName>
    </submittedName>
</protein>
<dbReference type="InterPro" id="IPR043502">
    <property type="entry name" value="DNA/RNA_pol_sf"/>
</dbReference>
<organism evidence="3 4">
    <name type="scientific">Vitis vinifera</name>
    <name type="common">Grape</name>
    <dbReference type="NCBI Taxonomy" id="29760"/>
    <lineage>
        <taxon>Eukaryota</taxon>
        <taxon>Viridiplantae</taxon>
        <taxon>Streptophyta</taxon>
        <taxon>Embryophyta</taxon>
        <taxon>Tracheophyta</taxon>
        <taxon>Spermatophyta</taxon>
        <taxon>Magnoliopsida</taxon>
        <taxon>eudicotyledons</taxon>
        <taxon>Gunneridae</taxon>
        <taxon>Pentapetalae</taxon>
        <taxon>rosids</taxon>
        <taxon>Vitales</taxon>
        <taxon>Vitaceae</taxon>
        <taxon>Viteae</taxon>
        <taxon>Vitis</taxon>
    </lineage>
</organism>
<accession>A0A438C7M2</accession>
<name>A0A438C7M2_VITVI</name>
<gene>
    <name evidence="3" type="primary">VvCHDh000004_949</name>
    <name evidence="3" type="ORF">CK203_095888</name>
</gene>
<proteinExistence type="predicted"/>
<evidence type="ECO:0000313" key="4">
    <source>
        <dbReference type="Proteomes" id="UP000288805"/>
    </source>
</evidence>
<dbReference type="PANTHER" id="PTHR33116:SF78">
    <property type="entry name" value="OS12G0587133 PROTEIN"/>
    <property type="match status" value="1"/>
</dbReference>
<dbReference type="Proteomes" id="UP000288805">
    <property type="component" value="Unassembled WGS sequence"/>
</dbReference>
<dbReference type="PANTHER" id="PTHR33116">
    <property type="entry name" value="REVERSE TRANSCRIPTASE ZINC-BINDING DOMAIN-CONTAINING PROTEIN-RELATED-RELATED"/>
    <property type="match status" value="1"/>
</dbReference>
<feature type="compositionally biased region" description="Polar residues" evidence="1">
    <location>
        <begin position="800"/>
        <end position="815"/>
    </location>
</feature>
<dbReference type="AlphaFoldDB" id="A0A438C7M2"/>